<dbReference type="PANTHER" id="PTHR24082">
    <property type="entry name" value="NUCLEAR HORMONE RECEPTOR"/>
    <property type="match status" value="1"/>
</dbReference>
<keyword evidence="1" id="KW-0479">Metal-binding</keyword>
<gene>
    <name evidence="11" type="ORF">IZO911_LOCUS22527</name>
</gene>
<comment type="caution">
    <text evidence="11">The sequence shown here is derived from an EMBL/GenBank/DDBJ whole genome shotgun (WGS) entry which is preliminary data.</text>
</comment>
<dbReference type="Proteomes" id="UP000663860">
    <property type="component" value="Unassembled WGS sequence"/>
</dbReference>
<feature type="domain" description="NR LBD" evidence="10">
    <location>
        <begin position="146"/>
        <end position="377"/>
    </location>
</feature>
<keyword evidence="2" id="KW-0863">Zinc-finger</keyword>
<evidence type="ECO:0000256" key="5">
    <source>
        <dbReference type="ARBA" id="ARBA00023125"/>
    </source>
</evidence>
<sequence>MLQSNISTTFICSSKRGRKKRKKEGNECLVCGGESVGINFGVYSCAPCKAFFRRNATKLGSYEFICKADGDCPITSDTRRSCNCCRLAKCFRVGMDKKCIRTDDEKLERNQLIEYNRQKRAETKEPIYLVNLLKYSHKPYSSLTSNDQILLQNITNAYEQTCISLRYHVHLQMKNDDTLSIGKFMNSVSHMYIALVDYIKCIPEFTNLSIKTRISLLKNNLNQIFRLNSALIIHATGPVDDTNTVVFKHVFPDDLYLEQCRCVFNLIPFVYDPILLKLIIIVLIFSTSLSTRYDINQQINSIENISSIQDFYIELLWRYILYRCSTYRQSVQLLTLFITRLLHSQIVNEKLSTYISQISPNQVNQLEPIMKAMWLDEKNK</sequence>
<dbReference type="AlphaFoldDB" id="A0A814NFI8"/>
<dbReference type="SUPFAM" id="SSF57716">
    <property type="entry name" value="Glucocorticoid receptor-like (DNA-binding domain)"/>
    <property type="match status" value="1"/>
</dbReference>
<evidence type="ECO:0000256" key="3">
    <source>
        <dbReference type="ARBA" id="ARBA00022833"/>
    </source>
</evidence>
<evidence type="ECO:0000256" key="4">
    <source>
        <dbReference type="ARBA" id="ARBA00023015"/>
    </source>
</evidence>
<dbReference type="Pfam" id="PF00105">
    <property type="entry name" value="zf-C4"/>
    <property type="match status" value="1"/>
</dbReference>
<keyword evidence="6" id="KW-0804">Transcription</keyword>
<dbReference type="InterPro" id="IPR035500">
    <property type="entry name" value="NHR-like_dom_sf"/>
</dbReference>
<dbReference type="PROSITE" id="PS51030">
    <property type="entry name" value="NUCLEAR_REC_DBD_2"/>
    <property type="match status" value="1"/>
</dbReference>
<protein>
    <recommendedName>
        <fullName evidence="13">Nuclear receptor domain-containing protein</fullName>
    </recommendedName>
</protein>
<organism evidence="11 12">
    <name type="scientific">Adineta steineri</name>
    <dbReference type="NCBI Taxonomy" id="433720"/>
    <lineage>
        <taxon>Eukaryota</taxon>
        <taxon>Metazoa</taxon>
        <taxon>Spiralia</taxon>
        <taxon>Gnathifera</taxon>
        <taxon>Rotifera</taxon>
        <taxon>Eurotatoria</taxon>
        <taxon>Bdelloidea</taxon>
        <taxon>Adinetida</taxon>
        <taxon>Adinetidae</taxon>
        <taxon>Adineta</taxon>
    </lineage>
</organism>
<evidence type="ECO:0000256" key="1">
    <source>
        <dbReference type="ARBA" id="ARBA00022723"/>
    </source>
</evidence>
<evidence type="ECO:0000256" key="7">
    <source>
        <dbReference type="ARBA" id="ARBA00023170"/>
    </source>
</evidence>
<dbReference type="EMBL" id="CAJNOE010000252">
    <property type="protein sequence ID" value="CAF1091557.1"/>
    <property type="molecule type" value="Genomic_DNA"/>
</dbReference>
<evidence type="ECO:0000313" key="12">
    <source>
        <dbReference type="Proteomes" id="UP000663860"/>
    </source>
</evidence>
<dbReference type="GO" id="GO:0030154">
    <property type="term" value="P:cell differentiation"/>
    <property type="evidence" value="ECO:0007669"/>
    <property type="project" value="TreeGrafter"/>
</dbReference>
<dbReference type="InterPro" id="IPR001628">
    <property type="entry name" value="Znf_hrmn_rcpt"/>
</dbReference>
<dbReference type="PANTHER" id="PTHR24082:SF283">
    <property type="entry name" value="NUCLEAR HORMONE RECEPTOR HR96"/>
    <property type="match status" value="1"/>
</dbReference>
<keyword evidence="5" id="KW-0238">DNA-binding</keyword>
<proteinExistence type="predicted"/>
<dbReference type="InterPro" id="IPR001723">
    <property type="entry name" value="Nuclear_hrmn_rcpt"/>
</dbReference>
<dbReference type="GO" id="GO:0008270">
    <property type="term" value="F:zinc ion binding"/>
    <property type="evidence" value="ECO:0007669"/>
    <property type="project" value="UniProtKB-KW"/>
</dbReference>
<dbReference type="InterPro" id="IPR013088">
    <property type="entry name" value="Znf_NHR/GATA"/>
</dbReference>
<dbReference type="SUPFAM" id="SSF48508">
    <property type="entry name" value="Nuclear receptor ligand-binding domain"/>
    <property type="match status" value="1"/>
</dbReference>
<dbReference type="Gene3D" id="1.10.565.10">
    <property type="entry name" value="Retinoid X Receptor"/>
    <property type="match status" value="1"/>
</dbReference>
<dbReference type="GO" id="GO:0045944">
    <property type="term" value="P:positive regulation of transcription by RNA polymerase II"/>
    <property type="evidence" value="ECO:0007669"/>
    <property type="project" value="TreeGrafter"/>
</dbReference>
<dbReference type="Gene3D" id="3.30.50.10">
    <property type="entry name" value="Erythroid Transcription Factor GATA-1, subunit A"/>
    <property type="match status" value="1"/>
</dbReference>
<evidence type="ECO:0000256" key="2">
    <source>
        <dbReference type="ARBA" id="ARBA00022771"/>
    </source>
</evidence>
<dbReference type="PRINTS" id="PR00047">
    <property type="entry name" value="STROIDFINGER"/>
</dbReference>
<evidence type="ECO:0000256" key="6">
    <source>
        <dbReference type="ARBA" id="ARBA00023163"/>
    </source>
</evidence>
<name>A0A814NFI8_9BILA</name>
<evidence type="ECO:0000259" key="10">
    <source>
        <dbReference type="PROSITE" id="PS51843"/>
    </source>
</evidence>
<dbReference type="PROSITE" id="PS51843">
    <property type="entry name" value="NR_LBD"/>
    <property type="match status" value="1"/>
</dbReference>
<dbReference type="GO" id="GO:0004879">
    <property type="term" value="F:nuclear receptor activity"/>
    <property type="evidence" value="ECO:0007669"/>
    <property type="project" value="TreeGrafter"/>
</dbReference>
<dbReference type="InterPro" id="IPR000536">
    <property type="entry name" value="Nucl_hrmn_rcpt_lig-bd"/>
</dbReference>
<evidence type="ECO:0000313" key="11">
    <source>
        <dbReference type="EMBL" id="CAF1091557.1"/>
    </source>
</evidence>
<keyword evidence="3" id="KW-0862">Zinc</keyword>
<keyword evidence="7" id="KW-0675">Receptor</keyword>
<reference evidence="11" key="1">
    <citation type="submission" date="2021-02" db="EMBL/GenBank/DDBJ databases">
        <authorList>
            <person name="Nowell W R."/>
        </authorList>
    </citation>
    <scope>NUCLEOTIDE SEQUENCE</scope>
</reference>
<dbReference type="SMART" id="SM00399">
    <property type="entry name" value="ZnF_C4"/>
    <property type="match status" value="1"/>
</dbReference>
<keyword evidence="8" id="KW-0539">Nucleus</keyword>
<dbReference type="GO" id="GO:0000978">
    <property type="term" value="F:RNA polymerase II cis-regulatory region sequence-specific DNA binding"/>
    <property type="evidence" value="ECO:0007669"/>
    <property type="project" value="TreeGrafter"/>
</dbReference>
<evidence type="ECO:0008006" key="13">
    <source>
        <dbReference type="Google" id="ProtNLM"/>
    </source>
</evidence>
<evidence type="ECO:0000256" key="8">
    <source>
        <dbReference type="ARBA" id="ARBA00023242"/>
    </source>
</evidence>
<feature type="domain" description="Nuclear receptor" evidence="9">
    <location>
        <begin position="25"/>
        <end position="102"/>
    </location>
</feature>
<keyword evidence="4" id="KW-0805">Transcription regulation</keyword>
<dbReference type="PRINTS" id="PR00398">
    <property type="entry name" value="STRDHORMONER"/>
</dbReference>
<accession>A0A814NFI8</accession>
<dbReference type="InterPro" id="IPR050234">
    <property type="entry name" value="Nuclear_hormone_rcpt_NR1"/>
</dbReference>
<dbReference type="GO" id="GO:0000122">
    <property type="term" value="P:negative regulation of transcription by RNA polymerase II"/>
    <property type="evidence" value="ECO:0007669"/>
    <property type="project" value="TreeGrafter"/>
</dbReference>
<evidence type="ECO:0000259" key="9">
    <source>
        <dbReference type="PROSITE" id="PS51030"/>
    </source>
</evidence>